<protein>
    <submittedName>
        <fullName evidence="1">Uncharacterized protein</fullName>
    </submittedName>
</protein>
<comment type="caution">
    <text evidence="1">The sequence shown here is derived from an EMBL/GenBank/DDBJ whole genome shotgun (WGS) entry which is preliminary data.</text>
</comment>
<keyword evidence="2" id="KW-1185">Reference proteome</keyword>
<sequence>MFACETSKHQNIWAVQIQAACVSSGESRQNQLQSGSSDKRFVIHPHLGFESCASFSSGLHRRVASQRKEERKWKEQKFAVGVTAER</sequence>
<reference evidence="1 2" key="1">
    <citation type="journal article" date="2019" name="Plant Biotechnol. J.">
        <title>The red bayberry genome and genetic basis of sex determination.</title>
        <authorList>
            <person name="Jia H.M."/>
            <person name="Jia H.J."/>
            <person name="Cai Q.L."/>
            <person name="Wang Y."/>
            <person name="Zhao H.B."/>
            <person name="Yang W.F."/>
            <person name="Wang G.Y."/>
            <person name="Li Y.H."/>
            <person name="Zhan D.L."/>
            <person name="Shen Y.T."/>
            <person name="Niu Q.F."/>
            <person name="Chang L."/>
            <person name="Qiu J."/>
            <person name="Zhao L."/>
            <person name="Xie H.B."/>
            <person name="Fu W.Y."/>
            <person name="Jin J."/>
            <person name="Li X.W."/>
            <person name="Jiao Y."/>
            <person name="Zhou C.C."/>
            <person name="Tu T."/>
            <person name="Chai C.Y."/>
            <person name="Gao J.L."/>
            <person name="Fan L.J."/>
            <person name="van de Weg E."/>
            <person name="Wang J.Y."/>
            <person name="Gao Z.S."/>
        </authorList>
    </citation>
    <scope>NUCLEOTIDE SEQUENCE [LARGE SCALE GENOMIC DNA]</scope>
    <source>
        <tissue evidence="1">Leaves</tissue>
    </source>
</reference>
<evidence type="ECO:0000313" key="1">
    <source>
        <dbReference type="EMBL" id="KAB1211992.1"/>
    </source>
</evidence>
<gene>
    <name evidence="1" type="ORF">CJ030_MR5G004158</name>
</gene>
<proteinExistence type="predicted"/>
<name>A0A6A1VGJ8_9ROSI</name>
<dbReference type="EMBL" id="RXIC02000023">
    <property type="protein sequence ID" value="KAB1211992.1"/>
    <property type="molecule type" value="Genomic_DNA"/>
</dbReference>
<evidence type="ECO:0000313" key="2">
    <source>
        <dbReference type="Proteomes" id="UP000516437"/>
    </source>
</evidence>
<accession>A0A6A1VGJ8</accession>
<dbReference type="AlphaFoldDB" id="A0A6A1VGJ8"/>
<organism evidence="1 2">
    <name type="scientific">Morella rubra</name>
    <name type="common">Chinese bayberry</name>
    <dbReference type="NCBI Taxonomy" id="262757"/>
    <lineage>
        <taxon>Eukaryota</taxon>
        <taxon>Viridiplantae</taxon>
        <taxon>Streptophyta</taxon>
        <taxon>Embryophyta</taxon>
        <taxon>Tracheophyta</taxon>
        <taxon>Spermatophyta</taxon>
        <taxon>Magnoliopsida</taxon>
        <taxon>eudicotyledons</taxon>
        <taxon>Gunneridae</taxon>
        <taxon>Pentapetalae</taxon>
        <taxon>rosids</taxon>
        <taxon>fabids</taxon>
        <taxon>Fagales</taxon>
        <taxon>Myricaceae</taxon>
        <taxon>Morella</taxon>
    </lineage>
</organism>
<dbReference type="Proteomes" id="UP000516437">
    <property type="component" value="Chromosome 5"/>
</dbReference>